<keyword evidence="2" id="KW-1185">Reference proteome</keyword>
<proteinExistence type="predicted"/>
<reference evidence="1" key="1">
    <citation type="journal article" date="2019" name="bioRxiv">
        <title>The Genome of the Zebra Mussel, Dreissena polymorpha: A Resource for Invasive Species Research.</title>
        <authorList>
            <person name="McCartney M.A."/>
            <person name="Auch B."/>
            <person name="Kono T."/>
            <person name="Mallez S."/>
            <person name="Zhang Y."/>
            <person name="Obille A."/>
            <person name="Becker A."/>
            <person name="Abrahante J.E."/>
            <person name="Garbe J."/>
            <person name="Badalamenti J.P."/>
            <person name="Herman A."/>
            <person name="Mangelson H."/>
            <person name="Liachko I."/>
            <person name="Sullivan S."/>
            <person name="Sone E.D."/>
            <person name="Koren S."/>
            <person name="Silverstein K.A.T."/>
            <person name="Beckman K.B."/>
            <person name="Gohl D.M."/>
        </authorList>
    </citation>
    <scope>NUCLEOTIDE SEQUENCE</scope>
    <source>
        <strain evidence="1">Duluth1</strain>
        <tissue evidence="1">Whole animal</tissue>
    </source>
</reference>
<comment type="caution">
    <text evidence="1">The sequence shown here is derived from an EMBL/GenBank/DDBJ whole genome shotgun (WGS) entry which is preliminary data.</text>
</comment>
<dbReference type="AlphaFoldDB" id="A0A9D4GQQ1"/>
<reference evidence="1" key="2">
    <citation type="submission" date="2020-11" db="EMBL/GenBank/DDBJ databases">
        <authorList>
            <person name="McCartney M.A."/>
            <person name="Auch B."/>
            <person name="Kono T."/>
            <person name="Mallez S."/>
            <person name="Becker A."/>
            <person name="Gohl D.M."/>
            <person name="Silverstein K.A.T."/>
            <person name="Koren S."/>
            <person name="Bechman K.B."/>
            <person name="Herman A."/>
            <person name="Abrahante J.E."/>
            <person name="Garbe J."/>
        </authorList>
    </citation>
    <scope>NUCLEOTIDE SEQUENCE</scope>
    <source>
        <strain evidence="1">Duluth1</strain>
        <tissue evidence="1">Whole animal</tissue>
    </source>
</reference>
<gene>
    <name evidence="1" type="ORF">DPMN_121520</name>
</gene>
<dbReference type="EMBL" id="JAIWYP010000005">
    <property type="protein sequence ID" value="KAH3819776.1"/>
    <property type="molecule type" value="Genomic_DNA"/>
</dbReference>
<evidence type="ECO:0000313" key="1">
    <source>
        <dbReference type="EMBL" id="KAH3819776.1"/>
    </source>
</evidence>
<evidence type="ECO:0000313" key="2">
    <source>
        <dbReference type="Proteomes" id="UP000828390"/>
    </source>
</evidence>
<sequence length="59" mass="6328">MLQINADVLFNWSETVSIKLLLTYGHLPVRVTRVGDIHLTDGNGNGCCGLAPTVRSCGT</sequence>
<name>A0A9D4GQQ1_DREPO</name>
<organism evidence="1 2">
    <name type="scientific">Dreissena polymorpha</name>
    <name type="common">Zebra mussel</name>
    <name type="synonym">Mytilus polymorpha</name>
    <dbReference type="NCBI Taxonomy" id="45954"/>
    <lineage>
        <taxon>Eukaryota</taxon>
        <taxon>Metazoa</taxon>
        <taxon>Spiralia</taxon>
        <taxon>Lophotrochozoa</taxon>
        <taxon>Mollusca</taxon>
        <taxon>Bivalvia</taxon>
        <taxon>Autobranchia</taxon>
        <taxon>Heteroconchia</taxon>
        <taxon>Euheterodonta</taxon>
        <taxon>Imparidentia</taxon>
        <taxon>Neoheterodontei</taxon>
        <taxon>Myida</taxon>
        <taxon>Dreissenoidea</taxon>
        <taxon>Dreissenidae</taxon>
        <taxon>Dreissena</taxon>
    </lineage>
</organism>
<dbReference type="Proteomes" id="UP000828390">
    <property type="component" value="Unassembled WGS sequence"/>
</dbReference>
<accession>A0A9D4GQQ1</accession>
<protein>
    <submittedName>
        <fullName evidence="1">Uncharacterized protein</fullName>
    </submittedName>
</protein>